<dbReference type="AlphaFoldDB" id="A0A3N6RM15"/>
<evidence type="ECO:0000313" key="2">
    <source>
        <dbReference type="Proteomes" id="UP000269154"/>
    </source>
</evidence>
<proteinExistence type="predicted"/>
<gene>
    <name evidence="1" type="ORF">D5R40_17765</name>
</gene>
<reference evidence="1 2" key="1">
    <citation type="journal article" date="2018" name="ACS Chem. Biol.">
        <title>Ketoreductase domain dysfunction expands chemodiversity: malyngamide biosynthesis in the cyanobacterium Okeania hirsuta.</title>
        <authorList>
            <person name="Moss N.A."/>
            <person name="Leao T."/>
            <person name="Rankin M."/>
            <person name="McCullough T.M."/>
            <person name="Qu P."/>
            <person name="Korobeynikov A."/>
            <person name="Smith J.L."/>
            <person name="Gerwick L."/>
            <person name="Gerwick W.H."/>
        </authorList>
    </citation>
    <scope>NUCLEOTIDE SEQUENCE [LARGE SCALE GENOMIC DNA]</scope>
    <source>
        <strain evidence="1 2">PAB10Feb10-1</strain>
    </source>
</reference>
<comment type="caution">
    <text evidence="1">The sequence shown here is derived from an EMBL/GenBank/DDBJ whole genome shotgun (WGS) entry which is preliminary data.</text>
</comment>
<keyword evidence="2" id="KW-1185">Reference proteome</keyword>
<protein>
    <submittedName>
        <fullName evidence="1">Uncharacterized protein</fullName>
    </submittedName>
</protein>
<evidence type="ECO:0000313" key="1">
    <source>
        <dbReference type="EMBL" id="RQH38039.1"/>
    </source>
</evidence>
<dbReference type="OrthoDB" id="564694at2"/>
<organism evidence="1 2">
    <name type="scientific">Okeania hirsuta</name>
    <dbReference type="NCBI Taxonomy" id="1458930"/>
    <lineage>
        <taxon>Bacteria</taxon>
        <taxon>Bacillati</taxon>
        <taxon>Cyanobacteriota</taxon>
        <taxon>Cyanophyceae</taxon>
        <taxon>Oscillatoriophycideae</taxon>
        <taxon>Oscillatoriales</taxon>
        <taxon>Microcoleaceae</taxon>
        <taxon>Okeania</taxon>
    </lineage>
</organism>
<dbReference type="EMBL" id="RCBY01000102">
    <property type="protein sequence ID" value="RQH38039.1"/>
    <property type="molecule type" value="Genomic_DNA"/>
</dbReference>
<name>A0A3N6RM15_9CYAN</name>
<accession>A0A3N6RM15</accession>
<dbReference type="Proteomes" id="UP000269154">
    <property type="component" value="Unassembled WGS sequence"/>
</dbReference>
<sequence>MWVKNLTPQPPSLQGKGGHFFPLLAGEGSGERSSGIVKLTHIFKLDALVGWVEGRNPTPLTQNQ</sequence>